<dbReference type="Pfam" id="PF18758">
    <property type="entry name" value="KDZ"/>
    <property type="match status" value="2"/>
</dbReference>
<dbReference type="Pfam" id="PF18803">
    <property type="entry name" value="CxC2"/>
    <property type="match status" value="1"/>
</dbReference>
<evidence type="ECO:0000313" key="4">
    <source>
        <dbReference type="EMBL" id="KAJ3561045.1"/>
    </source>
</evidence>
<evidence type="ECO:0000256" key="2">
    <source>
        <dbReference type="SAM" id="MobiDB-lite"/>
    </source>
</evidence>
<dbReference type="PANTHER" id="PTHR33096">
    <property type="entry name" value="CXC2 DOMAIN-CONTAINING PROTEIN"/>
    <property type="match status" value="1"/>
</dbReference>
<dbReference type="Proteomes" id="UP001213000">
    <property type="component" value="Unassembled WGS sequence"/>
</dbReference>
<reference evidence="4" key="1">
    <citation type="submission" date="2022-07" db="EMBL/GenBank/DDBJ databases">
        <title>Genome Sequence of Leucocoprinus birnbaumii.</title>
        <authorList>
            <person name="Buettner E."/>
        </authorList>
    </citation>
    <scope>NUCLEOTIDE SEQUENCE</scope>
    <source>
        <strain evidence="4">VT141</strain>
    </source>
</reference>
<sequence length="926" mass="106491">MANKSTNSKTRAARVSIIDKKPQIHTATNPNVGDAAKSEKRKRQSDADSEAVGERSTKKNQSASAKLEMFPDNLLQAIQDAIIKLEACQGIGEACTGCRETCVDCPSRHDTKTCRACIVVKHVNHPFHSLQKWCSGHFEKHSLYELGFSLNLGHSGTPCPLNKNPPVDSVIVHVNGIHRSRILYCLCDRWQQRANWKVLQLVEHQLFPATSNAPQTAFTFSVLKDFHRHSLCSKSSAYDYCKALRSHTNAAFPQLVPDRYREFMLVMRFWRVLALLRHAGVEHKIELILDHRRSGSIAVWCPACPEIGFNLDPEVLSHIYSLILSLDGNFRLQLKKKNGDPDDRPLCRGNGYFVEDTAYRDYLRKSGKAEEVSLCSKLKAVRNQDRAKFKDTEVSGVLAAQCRHLMYLPQGLGLEGLRHQWILVTYDVWCQYHINFEKRFATFPGWEKKFVPEAPKVFRGAVPKMHIHGHNSKCQLEHSLVYQKYSGMTYGEGIESAWSEQNHGHRHDTLDDFNGFWNWTKLIQLSLALLKSYRKYKEQLASHKEDLAKLASLASPELFSEWKRIYDTSRNCEVFATKDTAPTQQDKYEILVGKENSEYGEAGFLCRGLEMEEKLLRVHNKPEKSRADRNTTTDLFVQLFHWRSQQVALYPQLDPLLPIIDEDNVFDTKLHLPSAFSGDDRLRLHLTGAADAEKELRLGLAHDLLRQLKLEIHYWNSVAHPIIQKSQKKKKKLVEAELLKNSRLDNIKGKQLGIMNRYNQNRTALISLGCNVKEAGLEKLTSDQLWGKNPFQPRKQGDSDRRDPWFWAIGKPGGISSDSWNAEDQRVRWSREKALVERLTEELDILKEEFRRTEVSFTRMAEVWRELARRNSAKPGYLEYANRHSTMYSMLAEDCREKREAINSALIHINTHDLEDHRQLTKVSFQ</sequence>
<comment type="caution">
    <text evidence="4">The sequence shown here is derived from an EMBL/GenBank/DDBJ whole genome shotgun (WGS) entry which is preliminary data.</text>
</comment>
<gene>
    <name evidence="4" type="ORF">NP233_g10438</name>
</gene>
<keyword evidence="5" id="KW-1185">Reference proteome</keyword>
<feature type="compositionally biased region" description="Polar residues" evidence="2">
    <location>
        <begin position="1"/>
        <end position="10"/>
    </location>
</feature>
<dbReference type="InterPro" id="IPR041457">
    <property type="entry name" value="CxC2_KDZ-assoc"/>
</dbReference>
<feature type="coiled-coil region" evidence="1">
    <location>
        <begin position="829"/>
        <end position="856"/>
    </location>
</feature>
<evidence type="ECO:0000313" key="5">
    <source>
        <dbReference type="Proteomes" id="UP001213000"/>
    </source>
</evidence>
<feature type="domain" description="CxC2-like cysteine cluster KDZ transposase-associated" evidence="3">
    <location>
        <begin position="143"/>
        <end position="250"/>
    </location>
</feature>
<dbReference type="AlphaFoldDB" id="A0AAD5YLB1"/>
<dbReference type="InterPro" id="IPR040521">
    <property type="entry name" value="KDZ"/>
</dbReference>
<evidence type="ECO:0000256" key="1">
    <source>
        <dbReference type="SAM" id="Coils"/>
    </source>
</evidence>
<feature type="region of interest" description="Disordered" evidence="2">
    <location>
        <begin position="1"/>
        <end position="65"/>
    </location>
</feature>
<protein>
    <recommendedName>
        <fullName evidence="3">CxC2-like cysteine cluster KDZ transposase-associated domain-containing protein</fullName>
    </recommendedName>
</protein>
<evidence type="ECO:0000259" key="3">
    <source>
        <dbReference type="Pfam" id="PF18803"/>
    </source>
</evidence>
<organism evidence="4 5">
    <name type="scientific">Leucocoprinus birnbaumii</name>
    <dbReference type="NCBI Taxonomy" id="56174"/>
    <lineage>
        <taxon>Eukaryota</taxon>
        <taxon>Fungi</taxon>
        <taxon>Dikarya</taxon>
        <taxon>Basidiomycota</taxon>
        <taxon>Agaricomycotina</taxon>
        <taxon>Agaricomycetes</taxon>
        <taxon>Agaricomycetidae</taxon>
        <taxon>Agaricales</taxon>
        <taxon>Agaricineae</taxon>
        <taxon>Agaricaceae</taxon>
        <taxon>Leucocoprinus</taxon>
    </lineage>
</organism>
<name>A0AAD5YLB1_9AGAR</name>
<proteinExistence type="predicted"/>
<accession>A0AAD5YLB1</accession>
<keyword evidence="1" id="KW-0175">Coiled coil</keyword>
<dbReference type="PANTHER" id="PTHR33096:SF1">
    <property type="entry name" value="CXC1-LIKE CYSTEINE CLUSTER ASSOCIATED WITH KDZ TRANSPOSASES DOMAIN-CONTAINING PROTEIN"/>
    <property type="match status" value="1"/>
</dbReference>
<dbReference type="EMBL" id="JANIEX010001065">
    <property type="protein sequence ID" value="KAJ3561045.1"/>
    <property type="molecule type" value="Genomic_DNA"/>
</dbReference>